<keyword evidence="4" id="KW-1185">Reference proteome</keyword>
<accession>A0A7W5FWM7</accession>
<sequence>MPVSLTIAKNEQLTLEMLSNLVNRHGCITGATGTGKTVTLQKIAQSLSDIGVPVFMADVKGDLSGIAKAGALSEKMGQRLQALQLEAPQWAGCPVTFWDVFGQQGHPVRATVSDLGPLLLARMLNLNDTQEGVLQLVFRIADDNGLLLLDTKDLRAMLQHVGDHAADYKTSYGNISAASVGAIQRGLIAIEEQGGDQFFGEPMLNIDDLLQTDAQGKGVVNILCADKLMNAPRIYAVFLLWMLSELFENLPEVGDVDKPKLVFFFDEAHLLFAEAPKPLLQKIEQVVRLIRSKGVGVFFITQNPLDIPDTVLGQLGNRVQHALRAYTPRDQKAVKAAAETFRPNSALDIAQVISELGVGEALVSFLDEKGVPHVVQRAFILPPASQLGPIDAGERQAAMAASVVAGVYEKTVDRESAYEKLSGRVAASATVRTADDSPATAVERDVPAGRGTPAAQQDGAATGEGGSLFGDVLGGLFGKTSKRETAVQALVKSAARSIGSQVGREIIRGVLGSILKR</sequence>
<dbReference type="Proteomes" id="UP000541535">
    <property type="component" value="Unassembled WGS sequence"/>
</dbReference>
<dbReference type="RefSeq" id="WP_183443692.1">
    <property type="nucleotide sequence ID" value="NZ_JACHXD010000023.1"/>
</dbReference>
<dbReference type="Pfam" id="PF05872">
    <property type="entry name" value="HerA_C"/>
    <property type="match status" value="1"/>
</dbReference>
<reference evidence="3 4" key="1">
    <citation type="submission" date="2020-08" db="EMBL/GenBank/DDBJ databases">
        <title>Genomic Encyclopedia of Type Strains, Phase III (KMG-III): the genomes of soil and plant-associated and newly described type strains.</title>
        <authorList>
            <person name="Whitman W."/>
        </authorList>
    </citation>
    <scope>NUCLEOTIDE SEQUENCE [LARGE SCALE GENOMIC DNA]</scope>
    <source>
        <strain evidence="3 4">CECT 8897</strain>
    </source>
</reference>
<dbReference type="SUPFAM" id="SSF52540">
    <property type="entry name" value="P-loop containing nucleoside triphosphate hydrolases"/>
    <property type="match status" value="1"/>
</dbReference>
<evidence type="ECO:0000313" key="4">
    <source>
        <dbReference type="Proteomes" id="UP000541535"/>
    </source>
</evidence>
<dbReference type="GO" id="GO:0005509">
    <property type="term" value="F:calcium ion binding"/>
    <property type="evidence" value="ECO:0007669"/>
    <property type="project" value="InterPro"/>
</dbReference>
<comment type="caution">
    <text evidence="3">The sequence shown here is derived from an EMBL/GenBank/DDBJ whole genome shotgun (WGS) entry which is preliminary data.</text>
</comment>
<feature type="domain" description="EF-hand" evidence="2">
    <location>
        <begin position="129"/>
        <end position="164"/>
    </location>
</feature>
<dbReference type="EMBL" id="JACHXD010000023">
    <property type="protein sequence ID" value="MBB3122016.1"/>
    <property type="molecule type" value="Genomic_DNA"/>
</dbReference>
<dbReference type="InterPro" id="IPR002048">
    <property type="entry name" value="EF_hand_dom"/>
</dbReference>
<organism evidence="3 4">
    <name type="scientific">Pseudoduganella violacea</name>
    <dbReference type="NCBI Taxonomy" id="1715466"/>
    <lineage>
        <taxon>Bacteria</taxon>
        <taxon>Pseudomonadati</taxon>
        <taxon>Pseudomonadota</taxon>
        <taxon>Betaproteobacteria</taxon>
        <taxon>Burkholderiales</taxon>
        <taxon>Oxalobacteraceae</taxon>
        <taxon>Telluria group</taxon>
        <taxon>Pseudoduganella</taxon>
    </lineage>
</organism>
<dbReference type="Gene3D" id="3.40.50.300">
    <property type="entry name" value="P-loop containing nucleotide triphosphate hydrolases"/>
    <property type="match status" value="2"/>
</dbReference>
<dbReference type="InterPro" id="IPR003593">
    <property type="entry name" value="AAA+_ATPase"/>
</dbReference>
<evidence type="ECO:0000313" key="3">
    <source>
        <dbReference type="EMBL" id="MBB3122016.1"/>
    </source>
</evidence>
<evidence type="ECO:0000259" key="2">
    <source>
        <dbReference type="PROSITE" id="PS50222"/>
    </source>
</evidence>
<dbReference type="PROSITE" id="PS50222">
    <property type="entry name" value="EF_HAND_2"/>
    <property type="match status" value="1"/>
</dbReference>
<dbReference type="PANTHER" id="PTHR30121">
    <property type="entry name" value="UNCHARACTERIZED PROTEIN YJGR-RELATED"/>
    <property type="match status" value="1"/>
</dbReference>
<protein>
    <recommendedName>
        <fullName evidence="2">EF-hand domain-containing protein</fullName>
    </recommendedName>
</protein>
<name>A0A7W5FWM7_9BURK</name>
<dbReference type="InterPro" id="IPR033186">
    <property type="entry name" value="HerA_C"/>
</dbReference>
<evidence type="ECO:0000256" key="1">
    <source>
        <dbReference type="SAM" id="MobiDB-lite"/>
    </source>
</evidence>
<dbReference type="InterPro" id="IPR027417">
    <property type="entry name" value="P-loop_NTPase"/>
</dbReference>
<dbReference type="CDD" id="cd01127">
    <property type="entry name" value="TrwB_TraG_TraD_VirD4"/>
    <property type="match status" value="1"/>
</dbReference>
<feature type="region of interest" description="Disordered" evidence="1">
    <location>
        <begin position="432"/>
        <end position="463"/>
    </location>
</feature>
<dbReference type="InterPro" id="IPR051162">
    <property type="entry name" value="T4SS_component"/>
</dbReference>
<dbReference type="SMART" id="SM00382">
    <property type="entry name" value="AAA"/>
    <property type="match status" value="1"/>
</dbReference>
<dbReference type="AlphaFoldDB" id="A0A7W5FWM7"/>
<gene>
    <name evidence="3" type="ORF">FHS03_005112</name>
</gene>
<dbReference type="PANTHER" id="PTHR30121:SF6">
    <property type="entry name" value="SLR6007 PROTEIN"/>
    <property type="match status" value="1"/>
</dbReference>
<proteinExistence type="predicted"/>